<dbReference type="InterPro" id="IPR040853">
    <property type="entry name" value="RapA2_cadherin-like"/>
</dbReference>
<sequence length="4271" mass="451848">MMYVVIEGIIWKITDSGEWVQIPPSEIIDQSIPFIKERAYINDILKTQTNQDDAPVIESSSHRTQFFLDANVDQEPLSSNSASFISQIKATLAETLPKAGFSTRSIASVQKTENESIADAIPSLKASATLSASIIDGNDGYKSRFETPSATLLGNAIDIEDGRIVIVNVTDINGKVFTASAIVQNQKWIVNNQDLSSLAEGELSIYASVTDFYGNVVDAKDTTIKDTFAEINAKIDGKGDNYLNLSEITNSDLLGEINFVESDQPISITITDSQGKTLRFETVNDAAAWQINNADLSSLAEGELTVLAETVDIAGNPASATSTIIKDTLATITADFDGNGDRFLNQAEVSTTGLFGSIANIEDGQTVTITVTDSKGFEKTFESTVSVGKWTVSNADFTDLADGELTVLAETTDIAGNPASATNTIIKDTAANITTSVDGKGDEYINAVETPITDLFGAVENIEDGQTVTIAIADSSGAEKIYTATVNNGKWTINDADLTSLAEGQLTVTTTATDIAGNTTSATNTIIKDTLAEITANFEANGDSFLNKAEIDTKTTLFGDIDFVEDNQPVTVKVTDSNGKTITLTTTVISGAWQIDDVDLSALAEGELTVTAEVIDVAGNPASTTNTIIKDTLSTITANFDGKGDEYLNRDEISVTDLFGSVSNVEDGQTVEIKVTDSNGLEKSFETTVIDGKWTIEDADLTNFAEGELTVIAETVDLAGNTSSASNIIIKDTFTGISADFDGKGDEYLNHVEIPITDLLGKIENVEDGQFVTITITDSNRLEKIYTTTVINGNWTVDNADLTGLSEGELTVIADTVDIAGNQVSATDTIIKDTLATITADFEGNGDRFLNQAEVSTTELFGTIANIEDGQKVTITVTDSQGLEKTFESTISAGKWSVSNADLTDLAEGEITVQAESTDIAGNPASATNTIIKDTTANITTSFDGKGDEYLNAVETPIADLFGAVENIEDGQTVTITITDSSGAEKIYTTTVNNGKWTVNGADLTTLAEGQLTITTTATDIAGNTTSATDTITKDTLAEITANFEASGDSFLNKSEIDAKTTLFGDVDFVEDNQNVDVSVTDKDGKNLTFSTTVLNGAWVVKDADLSTLADGELIITSKTSDIAGNPASITNTIIKDTLSTITANFDGKGDEYLNRDEISVTDLFGSVSNVEDGQTVAIKVTDSNGIEKSFETTVINGKWTVENADLTDFVEGELTVIAETVDLAGNTSSASNTIIKDTLSGINANFDGKGDEYLNRVETPVTDLLGKIENVEDGQFVTITITDSNGLEKIYTTTVINGNWTVDNADLTGLSEGELTVIADTVDIAGNQVSATDTIIKDTLATITADFEGNGDRFLNQAEVSTTELFGTIANIEDGQTVTITVTDSQGLEKTFESTISAGKWSVSNADLTDLAEGEITVQAESTDIAGNPASATNTIIKDTTANITTSFDGKGDEYLNAVETPITDLFGAVENIEDGQTVTIAIADSSGAEKIFTTTVDNGKWTVNGADLTTLAEGQLTITTTATDIAGNTTLATDTITKDTLAEITANFDANGDSFLNKAEIDAKTTLFGDVDFVEDNQPVTVKVTDNNGKTITLTTSVINGAWQINDADLSALADGELTVTAEVIDIAGNTKETSNTIIKDTSVLTIDIDTSSYQQGGLNVSAIKNGQVPYLQGSTTGTQAGDKITVTFSDGIDTVSLTTSVDSSGNWRIEDIKLSQLDPQQIWQMIATVTDTAGNTASDDMPTFASSSDMTFSEKALETESSIESTSTINIEFAEFTFNAAQTALEQLTSNGKDVTVTISADGLTLTVQTDTTTVLTAVIDPSTQTVKTTLSAAIDHSPGNPNTETLIFIDGIQTDSDGTSETVIVPIEINIQDAAPEIVDDTSEVIEGNVVTGNVLTNDVDVDASLFVKSITINGETKALNNTSVTFDLPEGKFTINSDGEWTFTANRNLNHSQGDINLVIDYVASDKDQYENNASLTVSVKDGLANVILDNNAKTIESMITAGSSTYKGEFTVQAGADNPDPSSLTFNSKTITALEALNLYSGISTSSLSYTVSSDGKTITAKAGGDTIFTLSLSATASGDNATGTVTLVQHFPLNQQGLSDAITLPLFIDAIDSDGTAIPTGKFDWVIEDGANPVLATSEQLEFKETDLSNPSNQPNQPLQQTGTITVTIGSDGLNGTTEQSPLYFDLSQLPTGLTSGGKAISYVISADNQTIEARTSSGKVFEISLSARPDAEANSTVDYVFILHQALDQTNANDELTISIPVFIKDNDGDINQTAIDVVIVDGNAPVINTTSIEISETPMSASSPAGSSNQADATITVTAGQDPIVDLNLVLSGTVKSSDGNNITYQGQTLTWQFDGSNTYNASLPNGTVIFSVHLSDIGAVPSGSAANATITVTLNESIDHTNGNDTELNLLLPVEAKDSDGSSSTSNVTVSFLDGLVPSITANSNLNVHENDLLDDNLAADASTTSAPTLSFNQSSDELASVHLDTAQFNSQNYTSGGENITLSAADANGWYNATANGNNIFRIKVNLDGTVQFELFEAIDRPSSSSQGVLNLEFGAIATDVDGDMSATTPFEVAVTDDIPVAGPDEQLAVVEGVDKTLRLLSRGVTGADGGEVVSINYRGKEYPADGNPIDLINTQTVPHTKYGTISVNADGTVIIKTIASEESSGEISDDFSYTVKDSDGDTAVRTKKLSFADDPGRIEVNAEQILEDSMSNPLTIQVFLGDIDQNESLSTITISESSLAGGQLFLNGTLLTATNGVITLSDFISEGDFYKPNGALTYQPASNTAVNQQDTVVLKITATISTNNQDKTLTKDLTIKVLPDADAAIWDETKDYEYTAVEDDSNGIQLNVAANLQDTDGSETLKYRISGIPDGITLKLGNTIISDGKIINADQINDVKIFSDKHSAGIFTFTITALSTEKGNKFLDKSTDRTEESQRLITVNITPEADAPKLSVKNLKGHEDQPIDLSKAIIGKLADNDGSESLSYRIKVQDGWSIQGGDAIEEPAGSGIYIVSAEYIESGQAQLHPKADISSHSEKLTIEVTAISTEAAINGLTSATSTKGATKTISINLKGTIDRPDITDGGNGHWQYIASSTDNTTGFKGTIKGINGFYEDQPLPLDFLITTSDNDKSEEITILITNLPEGVKFIDINGNPLNLEIVGKDASTGLIYRITSDQLTSTYLSIPKDISGNLAFDVNVISTEPDGASGEFNYKVDIEVLPVVDEQDGALLQSTGSEDQHISFLVEPTIRKDSDNSETLTGYKITNLPDGLTLFIDGVEVVIPANGLDLANYKGNQSWAEFINSGRVTILADEDLSGIFDISISYEVTDTSTSGQTANKDINATVQVNIAGVVEANTRLESITDLLSSNDGSPIDLTNAVHFIDEDLDGSEYLDYIVIEVPAGINLIIDHPNGANIDGSGNWIIPAAGLTSDSIKEAMQDLLAGATVSASFNTEVIDLVVKARVVDGNDSRFLEAPVQIQITGKTGGGGSCPPTEAPDKIQGDVIIAKEGEDINLSGLLNGDIDNNPEIALSFFIDVNDLPDNVEITGIGIITEYNDAGEIIGYTITENGLSNMTFIGLDEAWAGSLDIPITITQTSTCNGTKSTSTQNIKIDVVPVVDDIITTTDITSVIEDTATAINLTVLLGDSVNNGQTITGEGTSATGKETINWMKITLVPGGELIGDSAIVTQNPDGSWQVLDPSRLDELLLKPPHNYSGDLTINVETNITDQSDSSSQTDTQTKTSSVIINVEPVTDIATMPDTITEQGDEDGYIHIVGLGAILYDDDGSETISLNLSGVPDGAVMFYSPDGGTTFIQLPNNGKSWSFDIAQADSIYIRPPTDFSGDITLKLDAITNEIGTTEIITSTSEVIIGVNPIGDDIQFIGVPESLSGDEGESFTIPVDIESTETNSNETLFLEVIFSAADQTQLAGLDKIQIGDQEISIIKSGDIWLATAIVNSSTLDQLTLFSCDAFGDINITLKASSIDTDTILGSEITHYGQTVEKNISLTIEPMPDAPELNLQYNSVIAKTETTIALNLELSMFNPAPNEQGSIIITGYPSDFVFSAGQAKGNGWEVAFDDIAVLTMTANSEQDFSLSIEPISTLNGQTATGITQTIDVSITDKNDNSLIGTANDDVIFGTANNDSMTGGSGNDSFVFKAEDQGTITNPAQDTIVDFDITANSDNIDLRAILNSVTDGITADNFIDITENNGSVTLHIKENGEDVSQEITLENVDKNALYGSDSSSTTDAELLQKMIDDNNLLAG</sequence>
<dbReference type="InterPro" id="IPR013783">
    <property type="entry name" value="Ig-like_fold"/>
</dbReference>
<feature type="domain" description="RapA2 cadherin-like" evidence="1">
    <location>
        <begin position="1869"/>
        <end position="1948"/>
    </location>
</feature>
<dbReference type="InterPro" id="IPR019959">
    <property type="entry name" value="T1SS-143_rpt-cont_dom"/>
</dbReference>
<dbReference type="InterPro" id="IPR011049">
    <property type="entry name" value="Serralysin-like_metalloprot_C"/>
</dbReference>
<gene>
    <name evidence="3" type="ORF">BTO08_07925</name>
</gene>
<dbReference type="Pfam" id="PF17803">
    <property type="entry name" value="Cadherin_4"/>
    <property type="match status" value="1"/>
</dbReference>
<dbReference type="NCBIfam" id="TIGR03660">
    <property type="entry name" value="T1SS_rpt_143"/>
    <property type="match status" value="1"/>
</dbReference>
<protein>
    <submittedName>
        <fullName evidence="3">RTX toxin</fullName>
    </submittedName>
</protein>
<dbReference type="Pfam" id="PF19077">
    <property type="entry name" value="Big_13"/>
    <property type="match status" value="1"/>
</dbReference>
<feature type="domain" description="Bacterial Ig-like" evidence="2">
    <location>
        <begin position="1578"/>
        <end position="1640"/>
    </location>
</feature>
<reference evidence="3 4" key="1">
    <citation type="submission" date="2016-12" db="EMBL/GenBank/DDBJ databases">
        <title>Diversity of luminous bacteria.</title>
        <authorList>
            <person name="Yoshizawa S."/>
            <person name="Kogure K."/>
        </authorList>
    </citation>
    <scope>NUCLEOTIDE SEQUENCE [LARGE SCALE GENOMIC DNA]</scope>
    <source>
        <strain evidence="3 4">LC1-200</strain>
    </source>
</reference>
<dbReference type="NCBIfam" id="NF033510">
    <property type="entry name" value="Ca_tandemer"/>
    <property type="match status" value="10"/>
</dbReference>
<evidence type="ECO:0000313" key="3">
    <source>
        <dbReference type="EMBL" id="PQJ67340.1"/>
    </source>
</evidence>
<organism evidence="3 4">
    <name type="scientific">Photobacterium angustum</name>
    <dbReference type="NCBI Taxonomy" id="661"/>
    <lineage>
        <taxon>Bacteria</taxon>
        <taxon>Pseudomonadati</taxon>
        <taxon>Pseudomonadota</taxon>
        <taxon>Gammaproteobacteria</taxon>
        <taxon>Vibrionales</taxon>
        <taxon>Vibrionaceae</taxon>
        <taxon>Photobacterium</taxon>
    </lineage>
</organism>
<evidence type="ECO:0000313" key="4">
    <source>
        <dbReference type="Proteomes" id="UP000238730"/>
    </source>
</evidence>
<evidence type="ECO:0000259" key="2">
    <source>
        <dbReference type="Pfam" id="PF19077"/>
    </source>
</evidence>
<comment type="caution">
    <text evidence="3">The sequence shown here is derived from an EMBL/GenBank/DDBJ whole genome shotgun (WGS) entry which is preliminary data.</text>
</comment>
<dbReference type="SUPFAM" id="SSF51120">
    <property type="entry name" value="beta-Roll"/>
    <property type="match status" value="1"/>
</dbReference>
<dbReference type="Gene3D" id="2.60.40.10">
    <property type="entry name" value="Immunoglobulins"/>
    <property type="match status" value="15"/>
</dbReference>
<dbReference type="EMBL" id="MSCJ01000001">
    <property type="protein sequence ID" value="PQJ67340.1"/>
    <property type="molecule type" value="Genomic_DNA"/>
</dbReference>
<dbReference type="Proteomes" id="UP000238730">
    <property type="component" value="Unassembled WGS sequence"/>
</dbReference>
<proteinExistence type="predicted"/>
<name>A0A2S7VZ12_PHOAN</name>
<accession>A0A2S7VZ12</accession>
<evidence type="ECO:0000259" key="1">
    <source>
        <dbReference type="Pfam" id="PF17803"/>
    </source>
</evidence>
<dbReference type="OrthoDB" id="5649378at2"/>
<dbReference type="InterPro" id="IPR044016">
    <property type="entry name" value="Big_13"/>
</dbReference>